<accession>A0A5J4W2L2</accession>
<comment type="caution">
    <text evidence="1">The sequence shown here is derived from an EMBL/GenBank/DDBJ whole genome shotgun (WGS) entry which is preliminary data.</text>
</comment>
<dbReference type="Proteomes" id="UP000324800">
    <property type="component" value="Unassembled WGS sequence"/>
</dbReference>
<name>A0A5J4W2L2_9EUKA</name>
<dbReference type="SUPFAM" id="SSF51126">
    <property type="entry name" value="Pectin lyase-like"/>
    <property type="match status" value="1"/>
</dbReference>
<dbReference type="OrthoDB" id="19530at2759"/>
<dbReference type="EMBL" id="SNRW01003881">
    <property type="protein sequence ID" value="KAA6388693.1"/>
    <property type="molecule type" value="Genomic_DNA"/>
</dbReference>
<proteinExistence type="predicted"/>
<sequence length="2318" mass="245904">MFEVSGQQYYVKYEDGDDSRDCKSFSSPCKTIQPDKLVIDTSFGSSTTYLLYITEYTTLSSKWTIDSKSSGQTIISSYTPNVAEVNIQSSGQFELKGIVNISKIKFTLDTTAELNSIITTAFFLMSLSEGGTILDRCEFSQCKAPQGGALTITQNVNNQFKITSCNFTSCSSTTGQGGAIYATITYSSIQITNSQFNQCNSKTSGGALYIYGGGLTLSNVQFIGCHADTSGGAIEGSCRNGTWNIGQCQFNGCYSTGKGGALQITIGPSLYGNLQVQQCSFTGCYSTTDSGGAIYSEIHFGDLNIQSGTTFDTCNCTQPGYGAAIATSQLGLSSKIFISGATFRDCKTLQNSSNPTYGWGSGIYIYTILEIPNFNNTNFQLSNLIFTGCEAVNKYGHHIHIQSPNTTDTGQAIKNQNMITVSGASDIYTSANYPYEYMGIDTSNAGTGTIDSLQHLDLFRQHYISNVSNPCYIDATNGVNVEYCGGQRYKCNTIAHAIDRNTTPSSEIAPSKDTNFKLILTTIASNDNSLQISVPHTYYNYITIQSNGYVSGGTGYTKYKIPTTSNSNSLFSVTDVGLLELLGLQFDNLKTSNPAASAPLISASTSTTSSYCITIIDCEFAHVGSQNLAHSIISINGGKIFIQKTKFINYQFTGTMNTIVIQSASSSSIVELEQVAFTDITQSGTGNGAAINAILNSGSSLKVSSSCTFTRCKSTNGLGGAIYSTLSGGEVELNQVTFSSCQSKSGGAVYSTISGDGKLTITNQCSFTSCSSTENGGAIYASLSSITGSGGISFTGTASTFTSCVATQNGGGIYCIINSGEIKMNEVTLSECSGLNGGGIYSTISGSGKQAIKDLCSFDSCTCTTGSGGAIYSSISNGELNIDNTTFTSCTCTQPGNGGALAIEQLGTGKIIINDVEFTLCKTLTGNGNYGWGGAIFIKTSVAASSLTLDNFKLTDLQFSSDCSSFVNAGHYIDIQSLDTADTGANIETKQLLTVNGTTNIYTNETYRILYMGIKTDDVNGGQNSPFKHCPLFTTCNIGEYYVKTGGNNSKGCFDSSINHCLNFDAVKLKGDSNLNGVGKYIVYVVDSTTIPNKLEITQASTEFPRTFRNDGGTSTSLKPIEFSPDGQFDINGGNVLFNYINFVVVSNVGSMILIRTSSSQASLYNCQLNLGDLTSISHNFIERQSGNVIINFLNTPTTKAISSVIDIIAISANVGNISITSGSFGTTTYGISSTSNRLISASVGGSLAQKLEISTSSFTQCINTNGNGGALNFVIGSGGEVQLNKVTFNSCQSKSGGAVYSTISGDGKLTITNQCSFTSCSSTENGGAIYASLSSGASGSVSIIGSASTFSSCTVSTSSGLGGAIYLDLASGTETQYDLTGASYSTGNSAQYGNNLFINAFDLGAAVPMNDASATKSKIGAGLDSYEKANPTNLMGYDSVIGTLAIPLYYVYTTVNPLIFHVNNLALPFQIGSGNNNKYCGHLGWPCLTIDYSIQLTGNSIEKKIGIISEYKIDSFLEIDQSGKEVKIINSLSDSGDVTDIKSILNIEDQGKFSVTNGTLTFDKITFSININSLEGYIITGSTQSTKIQIDNCIMKTTTASSTIKTGLVEVVYGILSITNLNIEDIVIQDRSIIKVDEGANVGIVNIIESTFENITRTGDNQKGGVIEGYLGSNNGQLRVSSTFEECKVSNTDGLGGAIYIKISDDLLNMFDLSGTSYSGCNGKYGKSLFIEAYNLRTAVPIHTESSLTKTKIGAESDEYEKANLYNLMGYDNNDLSVAIPLYYVYTDIDSQVYHVSNSDSTPNGNDNQFCRPLQWPCLTIDYVITLTGSTTPKQIGIIDGFKLSSFLEIDQSDKEIQISNQLSDSGDVTDIKSILNIEDQGKIQLTAGTLSFQKIIFNINENATQGYIISGTTQILLTDCIMKMTSDTAGYSIQSGFIELNSGNLNIDNLEVKDIIISDSPIILINENAGSINIIDSQFDNITRTASDSTIKIGGTIESTIGGSSGQLTIQNTNFTLCISEQSYQAGALSLIIKNQRTISISQSSFIQCESDQGSGINAQILTGGTLTIDGTSSFICCKARLDLGSSLYSTISGTNSKLILNDGLLFEGYIKNQDQIKQTQFGQGGGAYIEISNNGIIEANEIIFNECKGINGGGIQINCQSTLKQTFNGTQFTSCVATQNGGGIYCIINSGEIEMNEVTFSGCSGLNGGGIYSTISGSGKLTIKDSCSFTSCSSTCGNGGGIYIDIDFSTQSQILVQSTKFEFCQALNPQISDINKGYGSGIFISGINWDNINNAINLGQVEYNNCKADQGDKGL</sequence>
<dbReference type="PANTHER" id="PTHR11319:SF35">
    <property type="entry name" value="OUTER MEMBRANE PROTEIN PMPC-RELATED"/>
    <property type="match status" value="1"/>
</dbReference>
<protein>
    <submittedName>
        <fullName evidence="1">Uncharacterized protein</fullName>
    </submittedName>
</protein>
<gene>
    <name evidence="1" type="ORF">EZS28_015780</name>
</gene>
<reference evidence="1 2" key="1">
    <citation type="submission" date="2019-03" db="EMBL/GenBank/DDBJ databases">
        <title>Single cell metagenomics reveals metabolic interactions within the superorganism composed of flagellate Streblomastix strix and complex community of Bacteroidetes bacteria on its surface.</title>
        <authorList>
            <person name="Treitli S.C."/>
            <person name="Kolisko M."/>
            <person name="Husnik F."/>
            <person name="Keeling P."/>
            <person name="Hampl V."/>
        </authorList>
    </citation>
    <scope>NUCLEOTIDE SEQUENCE [LARGE SCALE GENOMIC DNA]</scope>
    <source>
        <strain evidence="1">ST1C</strain>
    </source>
</reference>
<evidence type="ECO:0000313" key="1">
    <source>
        <dbReference type="EMBL" id="KAA6388693.1"/>
    </source>
</evidence>
<dbReference type="PANTHER" id="PTHR11319">
    <property type="entry name" value="G PROTEIN-COUPLED RECEPTOR-RELATED"/>
    <property type="match status" value="1"/>
</dbReference>
<organism evidence="1 2">
    <name type="scientific">Streblomastix strix</name>
    <dbReference type="NCBI Taxonomy" id="222440"/>
    <lineage>
        <taxon>Eukaryota</taxon>
        <taxon>Metamonada</taxon>
        <taxon>Preaxostyla</taxon>
        <taxon>Oxymonadida</taxon>
        <taxon>Streblomastigidae</taxon>
        <taxon>Streblomastix</taxon>
    </lineage>
</organism>
<feature type="non-terminal residue" evidence="1">
    <location>
        <position position="2318"/>
    </location>
</feature>
<evidence type="ECO:0000313" key="2">
    <source>
        <dbReference type="Proteomes" id="UP000324800"/>
    </source>
</evidence>
<dbReference type="InterPro" id="IPR011050">
    <property type="entry name" value="Pectin_lyase_fold/virulence"/>
</dbReference>